<organism evidence="8 9">
    <name type="scientific">Methylopila jiangsuensis</name>
    <dbReference type="NCBI Taxonomy" id="586230"/>
    <lineage>
        <taxon>Bacteria</taxon>
        <taxon>Pseudomonadati</taxon>
        <taxon>Pseudomonadota</taxon>
        <taxon>Alphaproteobacteria</taxon>
        <taxon>Hyphomicrobiales</taxon>
        <taxon>Methylopilaceae</taxon>
        <taxon>Methylopila</taxon>
    </lineage>
</organism>
<comment type="similarity">
    <text evidence="5">Belongs to the class I-like SAM-binding methyltransferase superfamily. RsmB/NOP family.</text>
</comment>
<feature type="active site" description="Nucleophile" evidence="5">
    <location>
        <position position="384"/>
    </location>
</feature>
<evidence type="ECO:0000259" key="7">
    <source>
        <dbReference type="PROSITE" id="PS51686"/>
    </source>
</evidence>
<dbReference type="Pfam" id="PF01189">
    <property type="entry name" value="Methyltr_RsmB-F"/>
    <property type="match status" value="1"/>
</dbReference>
<dbReference type="EMBL" id="BSFK01000010">
    <property type="protein sequence ID" value="GLK77091.1"/>
    <property type="molecule type" value="Genomic_DNA"/>
</dbReference>
<keyword evidence="1 5" id="KW-0489">Methyltransferase</keyword>
<dbReference type="AlphaFoldDB" id="A0A9W6JIM8"/>
<proteinExistence type="inferred from homology"/>
<comment type="caution">
    <text evidence="5">Lacks conserved residue(s) required for the propagation of feature annotation.</text>
</comment>
<evidence type="ECO:0000256" key="4">
    <source>
        <dbReference type="ARBA" id="ARBA00022884"/>
    </source>
</evidence>
<dbReference type="FunFam" id="3.40.50.150:FF:000257">
    <property type="entry name" value="16S rRNA methyltransferase"/>
    <property type="match status" value="1"/>
</dbReference>
<dbReference type="CDD" id="cd02440">
    <property type="entry name" value="AdoMet_MTases"/>
    <property type="match status" value="1"/>
</dbReference>
<dbReference type="InterPro" id="IPR023267">
    <property type="entry name" value="RCMT"/>
</dbReference>
<dbReference type="PROSITE" id="PS51686">
    <property type="entry name" value="SAM_MT_RSMB_NOP"/>
    <property type="match status" value="1"/>
</dbReference>
<feature type="binding site" evidence="5">
    <location>
        <begin position="269"/>
        <end position="275"/>
    </location>
    <ligand>
        <name>S-adenosyl-L-methionine</name>
        <dbReference type="ChEBI" id="CHEBI:59789"/>
    </ligand>
</feature>
<evidence type="ECO:0000256" key="3">
    <source>
        <dbReference type="ARBA" id="ARBA00022691"/>
    </source>
</evidence>
<keyword evidence="9" id="KW-1185">Reference proteome</keyword>
<evidence type="ECO:0000256" key="2">
    <source>
        <dbReference type="ARBA" id="ARBA00022679"/>
    </source>
</evidence>
<evidence type="ECO:0000256" key="5">
    <source>
        <dbReference type="PROSITE-ProRule" id="PRU01023"/>
    </source>
</evidence>
<dbReference type="PANTHER" id="PTHR22807:SF61">
    <property type="entry name" value="NOL1_NOP2_SUN FAMILY PROTEIN _ ANTITERMINATION NUSB DOMAIN-CONTAINING PROTEIN"/>
    <property type="match status" value="1"/>
</dbReference>
<feature type="region of interest" description="Disordered" evidence="6">
    <location>
        <begin position="1"/>
        <end position="28"/>
    </location>
</feature>
<dbReference type="GO" id="GO:0006355">
    <property type="term" value="P:regulation of DNA-templated transcription"/>
    <property type="evidence" value="ECO:0007669"/>
    <property type="project" value="InterPro"/>
</dbReference>
<evidence type="ECO:0000313" key="8">
    <source>
        <dbReference type="EMBL" id="GLK77091.1"/>
    </source>
</evidence>
<comment type="caution">
    <text evidence="8">The sequence shown here is derived from an EMBL/GenBank/DDBJ whole genome shotgun (WGS) entry which is preliminary data.</text>
</comment>
<dbReference type="GO" id="GO:0008173">
    <property type="term" value="F:RNA methyltransferase activity"/>
    <property type="evidence" value="ECO:0007669"/>
    <property type="project" value="InterPro"/>
</dbReference>
<keyword evidence="4 5" id="KW-0694">RNA-binding</keyword>
<keyword evidence="2 5" id="KW-0808">Transferase</keyword>
<dbReference type="PANTHER" id="PTHR22807">
    <property type="entry name" value="NOP2 YEAST -RELATED NOL1/NOP2/FMU SUN DOMAIN-CONTAINING"/>
    <property type="match status" value="1"/>
</dbReference>
<dbReference type="Proteomes" id="UP001143364">
    <property type="component" value="Unassembled WGS sequence"/>
</dbReference>
<dbReference type="SUPFAM" id="SSF48013">
    <property type="entry name" value="NusB-like"/>
    <property type="match status" value="1"/>
</dbReference>
<dbReference type="Gene3D" id="3.40.50.150">
    <property type="entry name" value="Vaccinia Virus protein VP39"/>
    <property type="match status" value="1"/>
</dbReference>
<feature type="binding site" evidence="5">
    <location>
        <position position="331"/>
    </location>
    <ligand>
        <name>S-adenosyl-L-methionine</name>
        <dbReference type="ChEBI" id="CHEBI:59789"/>
    </ligand>
</feature>
<name>A0A9W6JIM8_9HYPH</name>
<dbReference type="Pfam" id="PF01029">
    <property type="entry name" value="NusB"/>
    <property type="match status" value="1"/>
</dbReference>
<protein>
    <submittedName>
        <fullName evidence="8">MFS transporter</fullName>
    </submittedName>
</protein>
<keyword evidence="3 5" id="KW-0949">S-adenosyl-L-methionine</keyword>
<gene>
    <name evidence="8" type="primary">sun</name>
    <name evidence="8" type="ORF">GCM10008171_23450</name>
</gene>
<evidence type="ECO:0000313" key="9">
    <source>
        <dbReference type="Proteomes" id="UP001143364"/>
    </source>
</evidence>
<dbReference type="PRINTS" id="PR02008">
    <property type="entry name" value="RCMTFAMILY"/>
</dbReference>
<feature type="domain" description="SAM-dependent MTase RsmB/NOP-type" evidence="7">
    <location>
        <begin position="161"/>
        <end position="457"/>
    </location>
</feature>
<dbReference type="Gene3D" id="1.10.940.10">
    <property type="entry name" value="NusB-like"/>
    <property type="match status" value="1"/>
</dbReference>
<dbReference type="GO" id="GO:0001510">
    <property type="term" value="P:RNA methylation"/>
    <property type="evidence" value="ECO:0007669"/>
    <property type="project" value="InterPro"/>
</dbReference>
<reference evidence="8" key="1">
    <citation type="journal article" date="2014" name="Int. J. Syst. Evol. Microbiol.">
        <title>Complete genome sequence of Corynebacterium casei LMG S-19264T (=DSM 44701T), isolated from a smear-ripened cheese.</title>
        <authorList>
            <consortium name="US DOE Joint Genome Institute (JGI-PGF)"/>
            <person name="Walter F."/>
            <person name="Albersmeier A."/>
            <person name="Kalinowski J."/>
            <person name="Ruckert C."/>
        </authorList>
    </citation>
    <scope>NUCLEOTIDE SEQUENCE</scope>
    <source>
        <strain evidence="8">VKM B-2555</strain>
    </source>
</reference>
<dbReference type="InterPro" id="IPR049560">
    <property type="entry name" value="MeTrfase_RsmB-F_NOP2_cat"/>
</dbReference>
<evidence type="ECO:0000256" key="6">
    <source>
        <dbReference type="SAM" id="MobiDB-lite"/>
    </source>
</evidence>
<sequence length="457" mass="47785">MSREPAPRRAGPRRALGMPQKAPEPPGLAARRVAVRLVEGVLSRARPLDAALEAEHDPSGFRSLDERDRALARAIAGVTLRRFGTLRGLIAARLDKGLPKKGGPLEAIMATAAAQALFMQIPAHTAVDLAVAGARADPDARHFSGLVNAVLRGIVSAGAPETVEDGQDLPPWLYARWTRAHGPARAAAIARALATEAPLDFTVKSDASGWAERLGGLALPTGSVRLAPGGRVADLAGYGDGAWWVQDAAAAIPARLFGDLRDKRAIDLCAAPGGKTAQLALAGAEVVAVDKSAERLRRLTDNLSRLGLSATARVGDASAISLEPADAVLLDAPCSATGTIRRHPDVAWMKRESDIGTLAKLQTGLLDAAVRLVAPGGRLVYCTCSLEPEEGERQIEALVARAQGRVTVDPVAPDELPGLADAVTADGFVRTLPSHLPADDVRLAGLDGFFAARLRVD</sequence>
<reference evidence="8" key="2">
    <citation type="submission" date="2023-01" db="EMBL/GenBank/DDBJ databases">
        <authorList>
            <person name="Sun Q."/>
            <person name="Evtushenko L."/>
        </authorList>
    </citation>
    <scope>NUCLEOTIDE SEQUENCE</scope>
    <source>
        <strain evidence="8">VKM B-2555</strain>
    </source>
</reference>
<dbReference type="InterPro" id="IPR035926">
    <property type="entry name" value="NusB-like_sf"/>
</dbReference>
<dbReference type="InterPro" id="IPR029063">
    <property type="entry name" value="SAM-dependent_MTases_sf"/>
</dbReference>
<dbReference type="InterPro" id="IPR006027">
    <property type="entry name" value="NusB_RsmB_TIM44"/>
</dbReference>
<feature type="binding site" evidence="5">
    <location>
        <position position="290"/>
    </location>
    <ligand>
        <name>S-adenosyl-L-methionine</name>
        <dbReference type="ChEBI" id="CHEBI:59789"/>
    </ligand>
</feature>
<dbReference type="GO" id="GO:0003723">
    <property type="term" value="F:RNA binding"/>
    <property type="evidence" value="ECO:0007669"/>
    <property type="project" value="UniProtKB-UniRule"/>
</dbReference>
<evidence type="ECO:0000256" key="1">
    <source>
        <dbReference type="ARBA" id="ARBA00022603"/>
    </source>
</evidence>
<accession>A0A9W6JIM8</accession>
<dbReference type="SUPFAM" id="SSF53335">
    <property type="entry name" value="S-adenosyl-L-methionine-dependent methyltransferases"/>
    <property type="match status" value="1"/>
</dbReference>
<dbReference type="InterPro" id="IPR001678">
    <property type="entry name" value="MeTrfase_RsmB-F_NOP2_dom"/>
</dbReference>